<sequence length="783" mass="87213">MSPRTAEFAPLEGQHIMLTGATGFVGQAILEKLLADYPTTRVTLLIRPKGSLTGQARLTSLLRKPVFATWRERVGKEEVERAAAERITVVESTMGDVASLPSDLDVLIHSASTVSFDPPIDEAFKTNVGGAVGLYEALLRTGSDPHVVHVSTAYVGGIRKGTTVEASLKHSVNWRVEMDAAIAARAQVEASSRRPEILRKVIAEARTVSGKVGPQAVAAAAEEGRNAWVTARLVDYGRVRAQSLGWADVYALTKSMSERVAEELWAGNGHRLSVVRPAIIESALRHPYPGWIDGFKVADPLIIAYGRGLLPEFPGLPDSILDIIPVDIVVNATLAVAANPAPRDEPKYFHLSSGGRNPLTFRDIYENVLTYFRANPIPDDQRGHIRAPLWAFPGARAIARSLKFGERSNKYAQRALLRLPSGKTTRNWQRQVSARQTDLELLRAYSDLYQNYTQAEIIYDDSKTAALNETLPKSQLEKFGFDATDIDWDHYLQQVHFPAITTLMRTFSSRPRAKEQKEKPLPQVPNVVAVFDLEGTVLATNIIEQYLWVRLASVDKSKWPAELANLFGSLPRYIATDRRDRGEFLRTFLRRYEGVDEAALRSLIHDSIGDVLLQRIRPEAVRQIRKHREAGHRTVLVTGAINVFTEPFTSLFDEVVASTMHSKDGVWTGYLSKPPLVDEARAAWLRLYAEREGLDLSKSYAYGDSHADRAWLELVGNPQAVNPDAALFQHATTKHWRIHQWNDQARSRLNTINELVRGDMASTTHAPAHTPLTLESPKETTHE</sequence>
<dbReference type="GO" id="GO:0010345">
    <property type="term" value="P:suberin biosynthetic process"/>
    <property type="evidence" value="ECO:0007669"/>
    <property type="project" value="TreeGrafter"/>
</dbReference>
<evidence type="ECO:0000313" key="4">
    <source>
        <dbReference type="Proteomes" id="UP000598775"/>
    </source>
</evidence>
<dbReference type="Pfam" id="PF12710">
    <property type="entry name" value="HAD"/>
    <property type="match status" value="1"/>
</dbReference>
<dbReference type="PANTHER" id="PTHR11011:SF45">
    <property type="entry name" value="FATTY ACYL-COA REDUCTASE CG8306-RELATED"/>
    <property type="match status" value="1"/>
</dbReference>
<gene>
    <name evidence="3" type="ORF">GCM10011399_00900</name>
</gene>
<evidence type="ECO:0000259" key="2">
    <source>
        <dbReference type="Pfam" id="PF07993"/>
    </source>
</evidence>
<dbReference type="GO" id="GO:0035336">
    <property type="term" value="P:long-chain fatty-acyl-CoA metabolic process"/>
    <property type="evidence" value="ECO:0007669"/>
    <property type="project" value="TreeGrafter"/>
</dbReference>
<dbReference type="Gene3D" id="3.40.50.720">
    <property type="entry name" value="NAD(P)-binding Rossmann-like Domain"/>
    <property type="match status" value="1"/>
</dbReference>
<dbReference type="SUPFAM" id="SSF51735">
    <property type="entry name" value="NAD(P)-binding Rossmann-fold domains"/>
    <property type="match status" value="1"/>
</dbReference>
<feature type="domain" description="Thioester reductase (TE)" evidence="2">
    <location>
        <begin position="18"/>
        <end position="333"/>
    </location>
</feature>
<dbReference type="AlphaFoldDB" id="A0A917EV65"/>
<dbReference type="RefSeq" id="WP_307821407.1">
    <property type="nucleotide sequence ID" value="NZ_BMGP01000001.1"/>
</dbReference>
<dbReference type="GO" id="GO:0080019">
    <property type="term" value="F:alcohol-forming very long-chain fatty acyl-CoA reductase activity"/>
    <property type="evidence" value="ECO:0007669"/>
    <property type="project" value="InterPro"/>
</dbReference>
<dbReference type="Gene3D" id="3.40.50.1000">
    <property type="entry name" value="HAD superfamily/HAD-like"/>
    <property type="match status" value="1"/>
</dbReference>
<feature type="region of interest" description="Disordered" evidence="1">
    <location>
        <begin position="761"/>
        <end position="783"/>
    </location>
</feature>
<reference evidence="3 4" key="1">
    <citation type="journal article" date="2014" name="Int. J. Syst. Evol. Microbiol.">
        <title>Complete genome sequence of Corynebacterium casei LMG S-19264T (=DSM 44701T), isolated from a smear-ripened cheese.</title>
        <authorList>
            <consortium name="US DOE Joint Genome Institute (JGI-PGF)"/>
            <person name="Walter F."/>
            <person name="Albersmeier A."/>
            <person name="Kalinowski J."/>
            <person name="Ruckert C."/>
        </authorList>
    </citation>
    <scope>NUCLEOTIDE SEQUENCE [LARGE SCALE GENOMIC DNA]</scope>
    <source>
        <strain evidence="3 4">CGMCC 1.12976</strain>
    </source>
</reference>
<name>A0A917EV65_9MICO</name>
<dbReference type="PANTHER" id="PTHR11011">
    <property type="entry name" value="MALE STERILITY PROTEIN 2-RELATED"/>
    <property type="match status" value="1"/>
</dbReference>
<dbReference type="EMBL" id="BMGP01000001">
    <property type="protein sequence ID" value="GGF10925.1"/>
    <property type="molecule type" value="Genomic_DNA"/>
</dbReference>
<protein>
    <submittedName>
        <fullName evidence="3">Haloacid dehalogenase</fullName>
    </submittedName>
</protein>
<keyword evidence="4" id="KW-1185">Reference proteome</keyword>
<dbReference type="SUPFAM" id="SSF56784">
    <property type="entry name" value="HAD-like"/>
    <property type="match status" value="1"/>
</dbReference>
<dbReference type="Pfam" id="PF07993">
    <property type="entry name" value="NAD_binding_4"/>
    <property type="match status" value="1"/>
</dbReference>
<dbReference type="InterPro" id="IPR013120">
    <property type="entry name" value="FAR_NAD-bd"/>
</dbReference>
<evidence type="ECO:0000256" key="1">
    <source>
        <dbReference type="SAM" id="MobiDB-lite"/>
    </source>
</evidence>
<evidence type="ECO:0000313" key="3">
    <source>
        <dbReference type="EMBL" id="GGF10925.1"/>
    </source>
</evidence>
<organism evidence="3 4">
    <name type="scientific">Subtercola lobariae</name>
    <dbReference type="NCBI Taxonomy" id="1588641"/>
    <lineage>
        <taxon>Bacteria</taxon>
        <taxon>Bacillati</taxon>
        <taxon>Actinomycetota</taxon>
        <taxon>Actinomycetes</taxon>
        <taxon>Micrococcales</taxon>
        <taxon>Microbacteriaceae</taxon>
        <taxon>Subtercola</taxon>
    </lineage>
</organism>
<comment type="caution">
    <text evidence="3">The sequence shown here is derived from an EMBL/GenBank/DDBJ whole genome shotgun (WGS) entry which is preliminary data.</text>
</comment>
<dbReference type="NCBIfam" id="TIGR01488">
    <property type="entry name" value="HAD-SF-IB"/>
    <property type="match status" value="1"/>
</dbReference>
<dbReference type="InterPro" id="IPR036412">
    <property type="entry name" value="HAD-like_sf"/>
</dbReference>
<accession>A0A917EV65</accession>
<dbReference type="InterPro" id="IPR036291">
    <property type="entry name" value="NAD(P)-bd_dom_sf"/>
</dbReference>
<dbReference type="Gene3D" id="1.20.1440.100">
    <property type="entry name" value="SG protein - dephosphorylation function"/>
    <property type="match status" value="1"/>
</dbReference>
<dbReference type="InterPro" id="IPR023214">
    <property type="entry name" value="HAD_sf"/>
</dbReference>
<proteinExistence type="predicted"/>
<dbReference type="Proteomes" id="UP000598775">
    <property type="component" value="Unassembled WGS sequence"/>
</dbReference>
<dbReference type="InterPro" id="IPR026055">
    <property type="entry name" value="FAR"/>
</dbReference>